<comment type="caution">
    <text evidence="2">The sequence shown here is derived from an EMBL/GenBank/DDBJ whole genome shotgun (WGS) entry which is preliminary data.</text>
</comment>
<evidence type="ECO:0000256" key="1">
    <source>
        <dbReference type="SAM" id="MobiDB-lite"/>
    </source>
</evidence>
<feature type="region of interest" description="Disordered" evidence="1">
    <location>
        <begin position="1"/>
        <end position="63"/>
    </location>
</feature>
<reference evidence="2" key="1">
    <citation type="submission" date="2024-05" db="EMBL/GenBank/DDBJ databases">
        <title>Whole genome shotgun sequence of Streptomyces hygroscopicus NBRC 113678.</title>
        <authorList>
            <person name="Komaki H."/>
            <person name="Tamura T."/>
        </authorList>
    </citation>
    <scope>NUCLEOTIDE SEQUENCE</scope>
    <source>
        <strain evidence="2">N11-34</strain>
    </source>
</reference>
<dbReference type="RefSeq" id="WP_236256041.1">
    <property type="nucleotide sequence ID" value="NZ_BNEK01000002.1"/>
</dbReference>
<proteinExistence type="predicted"/>
<feature type="region of interest" description="Disordered" evidence="1">
    <location>
        <begin position="101"/>
        <end position="158"/>
    </location>
</feature>
<accession>A0ABQ3TTB9</accession>
<name>A0ABQ3TTB9_STRHY</name>
<feature type="compositionally biased region" description="Basic and acidic residues" evidence="1">
    <location>
        <begin position="27"/>
        <end position="42"/>
    </location>
</feature>
<evidence type="ECO:0000313" key="2">
    <source>
        <dbReference type="EMBL" id="GHJ26565.1"/>
    </source>
</evidence>
<dbReference type="EMBL" id="BNEK01000002">
    <property type="protein sequence ID" value="GHJ26565.1"/>
    <property type="molecule type" value="Genomic_DNA"/>
</dbReference>
<keyword evidence="3" id="KW-1185">Reference proteome</keyword>
<dbReference type="Proteomes" id="UP001054854">
    <property type="component" value="Unassembled WGS sequence"/>
</dbReference>
<protein>
    <submittedName>
        <fullName evidence="2">Uncharacterized protein</fullName>
    </submittedName>
</protein>
<gene>
    <name evidence="2" type="ORF">TPA0910_09980</name>
</gene>
<organism evidence="2 3">
    <name type="scientific">Streptomyces hygroscopicus</name>
    <dbReference type="NCBI Taxonomy" id="1912"/>
    <lineage>
        <taxon>Bacteria</taxon>
        <taxon>Bacillati</taxon>
        <taxon>Actinomycetota</taxon>
        <taxon>Actinomycetes</taxon>
        <taxon>Kitasatosporales</taxon>
        <taxon>Streptomycetaceae</taxon>
        <taxon>Streptomyces</taxon>
        <taxon>Streptomyces violaceusniger group</taxon>
    </lineage>
</organism>
<sequence>MPTNRPRGTHGARGPCPAVLGPATGRVFDEAPGRQPDARDATVGRAHGARRGRRATPVTRTTASCPAAHALEAAGAVEAAAALPAADAVEAVDALEAAGARRAAPLPREQGNPLAEPAEDSVEDSGEDSGADLAGGPRRAYGNRRPWKIAHRPQEACR</sequence>
<feature type="compositionally biased region" description="Basic residues" evidence="1">
    <location>
        <begin position="141"/>
        <end position="151"/>
    </location>
</feature>
<feature type="compositionally biased region" description="Acidic residues" evidence="1">
    <location>
        <begin position="117"/>
        <end position="130"/>
    </location>
</feature>
<evidence type="ECO:0000313" key="3">
    <source>
        <dbReference type="Proteomes" id="UP001054854"/>
    </source>
</evidence>